<keyword evidence="3" id="KW-0238">DNA-binding</keyword>
<keyword evidence="6" id="KW-1185">Reference proteome</keyword>
<evidence type="ECO:0000256" key="1">
    <source>
        <dbReference type="ARBA" id="ARBA00010923"/>
    </source>
</evidence>
<evidence type="ECO:0000313" key="5">
    <source>
        <dbReference type="EMBL" id="SFU88948.1"/>
    </source>
</evidence>
<feature type="domain" description="Type I restriction modification DNA specificity" evidence="4">
    <location>
        <begin position="21"/>
        <end position="177"/>
    </location>
</feature>
<dbReference type="GO" id="GO:0003677">
    <property type="term" value="F:DNA binding"/>
    <property type="evidence" value="ECO:0007669"/>
    <property type="project" value="UniProtKB-KW"/>
</dbReference>
<dbReference type="InterPro" id="IPR044946">
    <property type="entry name" value="Restrct_endonuc_typeI_TRD_sf"/>
</dbReference>
<sequence length="395" mass="45544">MMVPKLRFLGFSEEWDKDFFGNVVTNKSSKYNPLTEKEDFPCLEMDSISQEDGRILNVYSAKQQASIKNKFLSGNVLFGKLRPYLKKYIHTSFDGVCSSELWVLNGIKVNNKFLYHYVQTNKFIKTANKSSGSKMPRADWGVVSSEIMTFPKQEEQTKIANFLSAVDEKITLLNKQYDLLCQYKKGMMQKIFSQELRFKDENEEEFPEWEEMELKEIASKVNTKNRDNSVRTVLTNSATQGIVSQESYFERDIVTEGNLTGYYVVNIGDFVYNPRISSTAPVGPIKMNELIQGIMSPLYTVFRFEKGLLKFFQYFFASSVWHDYMKSIANSGARHDRMNISGADFFGLPVPQPVEEEQTKIANFLSAIDDKITAKKTELDKLKIWKQGLLQQMFV</sequence>
<dbReference type="STRING" id="351659.SAMN05421784_1396"/>
<keyword evidence="2" id="KW-0680">Restriction system</keyword>
<dbReference type="SUPFAM" id="SSF116734">
    <property type="entry name" value="DNA methylase specificity domain"/>
    <property type="match status" value="2"/>
</dbReference>
<dbReference type="GO" id="GO:0009307">
    <property type="term" value="P:DNA restriction-modification system"/>
    <property type="evidence" value="ECO:0007669"/>
    <property type="project" value="UniProtKB-KW"/>
</dbReference>
<evidence type="ECO:0000256" key="3">
    <source>
        <dbReference type="ARBA" id="ARBA00023125"/>
    </source>
</evidence>
<gene>
    <name evidence="5" type="ORF">SAMN05421784_1396</name>
</gene>
<dbReference type="PANTHER" id="PTHR30408:SF12">
    <property type="entry name" value="TYPE I RESTRICTION ENZYME MJAVIII SPECIFICITY SUBUNIT"/>
    <property type="match status" value="1"/>
</dbReference>
<reference evidence="6" key="1">
    <citation type="submission" date="2016-10" db="EMBL/GenBank/DDBJ databases">
        <authorList>
            <person name="Varghese N."/>
            <person name="Submissions S."/>
        </authorList>
    </citation>
    <scope>NUCLEOTIDE SEQUENCE [LARGE SCALE GENOMIC DNA]</scope>
    <source>
        <strain evidence="6">DSM 18168</strain>
    </source>
</reference>
<dbReference type="OrthoDB" id="9798929at2"/>
<dbReference type="AlphaFoldDB" id="A0A1I7JUV2"/>
<dbReference type="InterPro" id="IPR000055">
    <property type="entry name" value="Restrct_endonuc_typeI_TRD"/>
</dbReference>
<dbReference type="PANTHER" id="PTHR30408">
    <property type="entry name" value="TYPE-1 RESTRICTION ENZYME ECOKI SPECIFICITY PROTEIN"/>
    <property type="match status" value="1"/>
</dbReference>
<accession>A0A1I7JUV2</accession>
<evidence type="ECO:0000313" key="6">
    <source>
        <dbReference type="Proteomes" id="UP000242496"/>
    </source>
</evidence>
<evidence type="ECO:0000256" key="2">
    <source>
        <dbReference type="ARBA" id="ARBA00022747"/>
    </source>
</evidence>
<evidence type="ECO:0000259" key="4">
    <source>
        <dbReference type="Pfam" id="PF01420"/>
    </source>
</evidence>
<dbReference type="Pfam" id="PF01420">
    <property type="entry name" value="Methylase_S"/>
    <property type="match status" value="2"/>
</dbReference>
<proteinExistence type="inferred from homology"/>
<name>A0A1I7JUV2_9GAMM</name>
<organism evidence="5 6">
    <name type="scientific">Xenorhabdus koppenhoeferi</name>
    <dbReference type="NCBI Taxonomy" id="351659"/>
    <lineage>
        <taxon>Bacteria</taxon>
        <taxon>Pseudomonadati</taxon>
        <taxon>Pseudomonadota</taxon>
        <taxon>Gammaproteobacteria</taxon>
        <taxon>Enterobacterales</taxon>
        <taxon>Morganellaceae</taxon>
        <taxon>Xenorhabdus</taxon>
    </lineage>
</organism>
<feature type="domain" description="Type I restriction modification DNA specificity" evidence="4">
    <location>
        <begin position="208"/>
        <end position="382"/>
    </location>
</feature>
<dbReference type="Gene3D" id="3.90.220.20">
    <property type="entry name" value="DNA methylase specificity domains"/>
    <property type="match status" value="2"/>
</dbReference>
<dbReference type="Proteomes" id="UP000242496">
    <property type="component" value="Unassembled WGS sequence"/>
</dbReference>
<dbReference type="EMBL" id="FPBJ01000039">
    <property type="protein sequence ID" value="SFU88948.1"/>
    <property type="molecule type" value="Genomic_DNA"/>
</dbReference>
<dbReference type="RefSeq" id="WP_092553347.1">
    <property type="nucleotide sequence ID" value="NZ_CAWRBG010000088.1"/>
</dbReference>
<protein>
    <submittedName>
        <fullName evidence="5">Type I restriction enzyme, S subunit</fullName>
    </submittedName>
</protein>
<dbReference type="InterPro" id="IPR052021">
    <property type="entry name" value="Type-I_RS_S_subunit"/>
</dbReference>
<comment type="similarity">
    <text evidence="1">Belongs to the type-I restriction system S methylase family.</text>
</comment>